<sequence length="61" mass="6549">MSRPDPASSGSPPSLFTNKLAHFGESDGKISTRSLWGGLAIWVGHFHGLDGFCPEFQTMNA</sequence>
<dbReference type="Proteomes" id="UP000250321">
    <property type="component" value="Unassembled WGS sequence"/>
</dbReference>
<dbReference type="EMBL" id="PJQY01000012">
    <property type="protein sequence ID" value="PQQ21372.1"/>
    <property type="molecule type" value="Genomic_DNA"/>
</dbReference>
<name>A0A314ZIU1_PRUYE</name>
<dbReference type="AlphaFoldDB" id="A0A314ZIU1"/>
<accession>A0A314ZIU1</accession>
<protein>
    <submittedName>
        <fullName evidence="2">Uncharacterized protein</fullName>
    </submittedName>
</protein>
<organism evidence="2 3">
    <name type="scientific">Prunus yedoensis var. nudiflora</name>
    <dbReference type="NCBI Taxonomy" id="2094558"/>
    <lineage>
        <taxon>Eukaryota</taxon>
        <taxon>Viridiplantae</taxon>
        <taxon>Streptophyta</taxon>
        <taxon>Embryophyta</taxon>
        <taxon>Tracheophyta</taxon>
        <taxon>Spermatophyta</taxon>
        <taxon>Magnoliopsida</taxon>
        <taxon>eudicotyledons</taxon>
        <taxon>Gunneridae</taxon>
        <taxon>Pentapetalae</taxon>
        <taxon>rosids</taxon>
        <taxon>fabids</taxon>
        <taxon>Rosales</taxon>
        <taxon>Rosaceae</taxon>
        <taxon>Amygdaloideae</taxon>
        <taxon>Amygdaleae</taxon>
        <taxon>Prunus</taxon>
    </lineage>
</organism>
<dbReference type="EMBL" id="PJQY01000311">
    <property type="protein sequence ID" value="PQQ13240.1"/>
    <property type="molecule type" value="Genomic_DNA"/>
</dbReference>
<gene>
    <name evidence="1" type="ORF">Pyn_15669</name>
    <name evidence="2" type="ORF">Pyn_17959</name>
</gene>
<keyword evidence="3" id="KW-1185">Reference proteome</keyword>
<proteinExistence type="predicted"/>
<comment type="caution">
    <text evidence="2">The sequence shown here is derived from an EMBL/GenBank/DDBJ whole genome shotgun (WGS) entry which is preliminary data.</text>
</comment>
<evidence type="ECO:0000313" key="3">
    <source>
        <dbReference type="Proteomes" id="UP000250321"/>
    </source>
</evidence>
<evidence type="ECO:0000313" key="2">
    <source>
        <dbReference type="EMBL" id="PQQ21372.1"/>
    </source>
</evidence>
<reference evidence="2 3" key="1">
    <citation type="submission" date="2018-02" db="EMBL/GenBank/DDBJ databases">
        <title>Draft genome of wild Prunus yedoensis var. nudiflora.</title>
        <authorList>
            <person name="Baek S."/>
            <person name="Kim J.-H."/>
            <person name="Choi K."/>
            <person name="Kim G.-B."/>
            <person name="Cho A."/>
            <person name="Jang H."/>
            <person name="Shin C.-H."/>
            <person name="Yu H.-J."/>
            <person name="Mun J.-H."/>
        </authorList>
    </citation>
    <scope>NUCLEOTIDE SEQUENCE [LARGE SCALE GENOMIC DNA]</scope>
    <source>
        <strain evidence="3">cv. Jeju island</strain>
        <tissue evidence="2">Leaf</tissue>
    </source>
</reference>
<evidence type="ECO:0000313" key="1">
    <source>
        <dbReference type="EMBL" id="PQQ13240.1"/>
    </source>
</evidence>